<accession>A0ABT4CGT7</accession>
<keyword evidence="3" id="KW-0560">Oxidoreductase</keyword>
<dbReference type="PANTHER" id="PTHR42847:SF4">
    <property type="entry name" value="ALKANESULFONATE MONOOXYGENASE-RELATED"/>
    <property type="match status" value="1"/>
</dbReference>
<dbReference type="Gene3D" id="3.20.20.30">
    <property type="entry name" value="Luciferase-like domain"/>
    <property type="match status" value="1"/>
</dbReference>
<evidence type="ECO:0000313" key="6">
    <source>
        <dbReference type="EMBL" id="MCY4728185.1"/>
    </source>
</evidence>
<dbReference type="InterPro" id="IPR011251">
    <property type="entry name" value="Luciferase-like_dom"/>
</dbReference>
<evidence type="ECO:0000256" key="4">
    <source>
        <dbReference type="ARBA" id="ARBA00023033"/>
    </source>
</evidence>
<dbReference type="InterPro" id="IPR027417">
    <property type="entry name" value="P-loop_NTPase"/>
</dbReference>
<evidence type="ECO:0000256" key="2">
    <source>
        <dbReference type="ARBA" id="ARBA00022643"/>
    </source>
</evidence>
<dbReference type="InterPro" id="IPR036661">
    <property type="entry name" value="Luciferase-like_sf"/>
</dbReference>
<dbReference type="PANTHER" id="PTHR42847">
    <property type="entry name" value="ALKANESULFONATE MONOOXYGENASE"/>
    <property type="match status" value="1"/>
</dbReference>
<dbReference type="EMBL" id="JAPPUX010000005">
    <property type="protein sequence ID" value="MCY4728185.1"/>
    <property type="molecule type" value="Genomic_DNA"/>
</dbReference>
<keyword evidence="7" id="KW-1185">Reference proteome</keyword>
<proteinExistence type="predicted"/>
<comment type="caution">
    <text evidence="6">The sequence shown here is derived from an EMBL/GenBank/DDBJ whole genome shotgun (WGS) entry which is preliminary data.</text>
</comment>
<dbReference type="InterPro" id="IPR050172">
    <property type="entry name" value="SsuD_RutA_monooxygenase"/>
</dbReference>
<protein>
    <submittedName>
        <fullName evidence="6">LLM class flavin-dependent oxidoreductase</fullName>
    </submittedName>
</protein>
<evidence type="ECO:0000256" key="1">
    <source>
        <dbReference type="ARBA" id="ARBA00022630"/>
    </source>
</evidence>
<feature type="domain" description="Luciferase-like" evidence="5">
    <location>
        <begin position="194"/>
        <end position="459"/>
    </location>
</feature>
<evidence type="ECO:0000313" key="7">
    <source>
        <dbReference type="Proteomes" id="UP001074726"/>
    </source>
</evidence>
<dbReference type="Gene3D" id="3.40.50.300">
    <property type="entry name" value="P-loop containing nucleotide triphosphate hydrolases"/>
    <property type="match status" value="1"/>
</dbReference>
<sequence>MRLPDPALVVLVGASGAGKSTWAAARYRAEEVVSSDALRGVLGSGPHDLDASGDAFAVLETVVAARLRRGLTTVVDTLGLDATRRIAWLDAARAGGLPAVAVLLDTPDAECRRRNGARDRPVPAPVLAGQLRSVRDVRAVLDAEGWDLVVRVGAEDTAATPPAAAAAAEPREDRTSSLGLRSVLQVSRFPWDEDPLAWLTDVARAADEAGFAGLALMDHLIQVPQVGRAWDPIPEPWVALGAIAAAGTGLELGTLCTPVTFRPAGVTAKAAATLSALNGGRAFVGIGAGWFEREHAAYGIPFPPARERLDELERAVVTMKALWAAGTKAYDDHGVALPETTSYPRPAGPIPVVVGGSGERRTLRIAARHGDACNLRTTDETELARLVGVLHAHCEDVGRDRSEVAVTVLDLPVVGADRDDVWARVERLRGRTPAATYAARTHAATVDGHRDRWARLAGLGVSTIFIATPDLGSPDDVLALRGLNA</sequence>
<evidence type="ECO:0000259" key="5">
    <source>
        <dbReference type="Pfam" id="PF00296"/>
    </source>
</evidence>
<dbReference type="SUPFAM" id="SSF51679">
    <property type="entry name" value="Bacterial luciferase-like"/>
    <property type="match status" value="1"/>
</dbReference>
<gene>
    <name evidence="6" type="ORF">NYO98_18040</name>
</gene>
<name>A0ABT4CGT7_9ACTN</name>
<dbReference type="Proteomes" id="UP001074726">
    <property type="component" value="Unassembled WGS sequence"/>
</dbReference>
<reference evidence="6" key="1">
    <citation type="submission" date="2022-08" db="EMBL/GenBank/DDBJ databases">
        <title>Genome sequencing of Nocardioides sp. STR2.</title>
        <authorList>
            <person name="So Y."/>
        </authorList>
    </citation>
    <scope>NUCLEOTIDE SEQUENCE</scope>
    <source>
        <strain evidence="6">STR2</strain>
    </source>
</reference>
<dbReference type="Pfam" id="PF13671">
    <property type="entry name" value="AAA_33"/>
    <property type="match status" value="1"/>
</dbReference>
<keyword evidence="1" id="KW-0285">Flavoprotein</keyword>
<dbReference type="SUPFAM" id="SSF52540">
    <property type="entry name" value="P-loop containing nucleoside triphosphate hydrolases"/>
    <property type="match status" value="1"/>
</dbReference>
<keyword evidence="2" id="KW-0288">FMN</keyword>
<keyword evidence="4" id="KW-0503">Monooxygenase</keyword>
<evidence type="ECO:0000256" key="3">
    <source>
        <dbReference type="ARBA" id="ARBA00023002"/>
    </source>
</evidence>
<organism evidence="6 7">
    <name type="scientific">Nocardioides pini</name>
    <dbReference type="NCBI Taxonomy" id="2975053"/>
    <lineage>
        <taxon>Bacteria</taxon>
        <taxon>Bacillati</taxon>
        <taxon>Actinomycetota</taxon>
        <taxon>Actinomycetes</taxon>
        <taxon>Propionibacteriales</taxon>
        <taxon>Nocardioidaceae</taxon>
        <taxon>Nocardioides</taxon>
    </lineage>
</organism>
<dbReference type="RefSeq" id="WP_268113140.1">
    <property type="nucleotide sequence ID" value="NZ_JAPPUX010000005.1"/>
</dbReference>
<dbReference type="Pfam" id="PF00296">
    <property type="entry name" value="Bac_luciferase"/>
    <property type="match status" value="1"/>
</dbReference>